<accession>A0A0G0Q6Z3</accession>
<dbReference type="CDD" id="cd02440">
    <property type="entry name" value="AdoMet_MTases"/>
    <property type="match status" value="1"/>
</dbReference>
<evidence type="ECO:0000256" key="2">
    <source>
        <dbReference type="ARBA" id="ARBA00022679"/>
    </source>
</evidence>
<dbReference type="InterPro" id="IPR002052">
    <property type="entry name" value="DNA_methylase_N6_adenine_CS"/>
</dbReference>
<dbReference type="STRING" id="1619100.UT34_C0001G0225"/>
<dbReference type="PANTHER" id="PTHR43542:SF1">
    <property type="entry name" value="METHYLTRANSFERASE"/>
    <property type="match status" value="1"/>
</dbReference>
<evidence type="ECO:0000256" key="1">
    <source>
        <dbReference type="ARBA" id="ARBA00022603"/>
    </source>
</evidence>
<evidence type="ECO:0000313" key="3">
    <source>
        <dbReference type="EMBL" id="KKR06185.1"/>
    </source>
</evidence>
<gene>
    <name evidence="3" type="ORF">UT34_C0001G0225</name>
</gene>
<dbReference type="Proteomes" id="UP000034799">
    <property type="component" value="Unassembled WGS sequence"/>
</dbReference>
<comment type="caution">
    <text evidence="3">The sequence shown here is derived from an EMBL/GenBank/DDBJ whole genome shotgun (WGS) entry which is preliminary data.</text>
</comment>
<dbReference type="InterPro" id="IPR004398">
    <property type="entry name" value="RNA_MeTrfase_RsmD"/>
</dbReference>
<keyword evidence="2" id="KW-0808">Transferase</keyword>
<dbReference type="GO" id="GO:0003676">
    <property type="term" value="F:nucleic acid binding"/>
    <property type="evidence" value="ECO:0007669"/>
    <property type="project" value="InterPro"/>
</dbReference>
<protein>
    <recommendedName>
        <fullName evidence="5">Methyltransferase</fullName>
    </recommendedName>
</protein>
<dbReference type="PATRIC" id="fig|1619100.3.peg.226"/>
<dbReference type="Pfam" id="PF03602">
    <property type="entry name" value="Cons_hypoth95"/>
    <property type="match status" value="1"/>
</dbReference>
<dbReference type="EMBL" id="LBWK01000001">
    <property type="protein sequence ID" value="KKR06185.1"/>
    <property type="molecule type" value="Genomic_DNA"/>
</dbReference>
<dbReference type="GO" id="GO:0031167">
    <property type="term" value="P:rRNA methylation"/>
    <property type="evidence" value="ECO:0007669"/>
    <property type="project" value="InterPro"/>
</dbReference>
<proteinExistence type="predicted"/>
<evidence type="ECO:0008006" key="5">
    <source>
        <dbReference type="Google" id="ProtNLM"/>
    </source>
</evidence>
<organism evidence="3 4">
    <name type="scientific">candidate division WS6 bacterium GW2011_GWF2_39_15</name>
    <dbReference type="NCBI Taxonomy" id="1619100"/>
    <lineage>
        <taxon>Bacteria</taxon>
        <taxon>Candidatus Dojkabacteria</taxon>
    </lineage>
</organism>
<dbReference type="GO" id="GO:0008168">
    <property type="term" value="F:methyltransferase activity"/>
    <property type="evidence" value="ECO:0007669"/>
    <property type="project" value="UniProtKB-KW"/>
</dbReference>
<reference evidence="3 4" key="1">
    <citation type="journal article" date="2015" name="Nature">
        <title>rRNA introns, odd ribosomes, and small enigmatic genomes across a large radiation of phyla.</title>
        <authorList>
            <person name="Brown C.T."/>
            <person name="Hug L.A."/>
            <person name="Thomas B.C."/>
            <person name="Sharon I."/>
            <person name="Castelle C.J."/>
            <person name="Singh A."/>
            <person name="Wilkins M.J."/>
            <person name="Williams K.H."/>
            <person name="Banfield J.F."/>
        </authorList>
    </citation>
    <scope>NUCLEOTIDE SEQUENCE [LARGE SCALE GENOMIC DNA]</scope>
</reference>
<dbReference type="InterPro" id="IPR029063">
    <property type="entry name" value="SAM-dependent_MTases_sf"/>
</dbReference>
<sequence>MSLKVDSFKKLRKEKNKWKTESWEEYEEREKAFLKDRLLSKEPTIKGQVRITAGKAKNVQIDIPRNTRPLTDRMKVRTFDILNTDIANKTILDLYAGSGSFGLEAISRGAKSATFVDASKHAAKILQENANKTGFASVSEVIKMKVEEYLFKKTTEKTSSYDIIFLDPPYKHFNTKKLFKMQEIINSASKLLPAVRKEKGRFKGAVIIKHPRRYPKEKLELDNLKLFDTFDFGLNSISLYIVK</sequence>
<dbReference type="PROSITE" id="PS00092">
    <property type="entry name" value="N6_MTASE"/>
    <property type="match status" value="1"/>
</dbReference>
<name>A0A0G0Q6Z3_9BACT</name>
<keyword evidence="1" id="KW-0489">Methyltransferase</keyword>
<dbReference type="SUPFAM" id="SSF53335">
    <property type="entry name" value="S-adenosyl-L-methionine-dependent methyltransferases"/>
    <property type="match status" value="1"/>
</dbReference>
<dbReference type="AlphaFoldDB" id="A0A0G0Q6Z3"/>
<dbReference type="Gene3D" id="3.40.50.150">
    <property type="entry name" value="Vaccinia Virus protein VP39"/>
    <property type="match status" value="1"/>
</dbReference>
<evidence type="ECO:0000313" key="4">
    <source>
        <dbReference type="Proteomes" id="UP000034799"/>
    </source>
</evidence>
<dbReference type="PANTHER" id="PTHR43542">
    <property type="entry name" value="METHYLTRANSFERASE"/>
    <property type="match status" value="1"/>
</dbReference>